<comment type="caution">
    <text evidence="1">The sequence shown here is derived from an EMBL/GenBank/DDBJ whole genome shotgun (WGS) entry which is preliminary data.</text>
</comment>
<dbReference type="InterPro" id="IPR025930">
    <property type="entry name" value="NETI"/>
</dbReference>
<evidence type="ECO:0000313" key="1">
    <source>
        <dbReference type="EMBL" id="MFC4388998.1"/>
    </source>
</evidence>
<name>A0ABV8W0J1_9BACI</name>
<accession>A0ABV8W0J1</accession>
<keyword evidence="2" id="KW-1185">Reference proteome</keyword>
<reference evidence="2" key="1">
    <citation type="journal article" date="2019" name="Int. J. Syst. Evol. Microbiol.">
        <title>The Global Catalogue of Microorganisms (GCM) 10K type strain sequencing project: providing services to taxonomists for standard genome sequencing and annotation.</title>
        <authorList>
            <consortium name="The Broad Institute Genomics Platform"/>
            <consortium name="The Broad Institute Genome Sequencing Center for Infectious Disease"/>
            <person name="Wu L."/>
            <person name="Ma J."/>
        </authorList>
    </citation>
    <scope>NUCLEOTIDE SEQUENCE [LARGE SCALE GENOMIC DNA]</scope>
    <source>
        <strain evidence="2">KACC 14058</strain>
    </source>
</reference>
<protein>
    <submittedName>
        <fullName evidence="1">NETI motif-containing protein</fullName>
    </submittedName>
</protein>
<proteinExistence type="predicted"/>
<organism evidence="1 2">
    <name type="scientific">Gracilibacillus marinus</name>
    <dbReference type="NCBI Taxonomy" id="630535"/>
    <lineage>
        <taxon>Bacteria</taxon>
        <taxon>Bacillati</taxon>
        <taxon>Bacillota</taxon>
        <taxon>Bacilli</taxon>
        <taxon>Bacillales</taxon>
        <taxon>Bacillaceae</taxon>
        <taxon>Gracilibacillus</taxon>
    </lineage>
</organism>
<gene>
    <name evidence="1" type="ORF">ACFOZ1_14440</name>
</gene>
<sequence>MSKKTSSKQKKIFEVNHDETIDQCLDRIKKSGYQPIRRIEKPIFKEAGNEAIPVDRLIQFETIPLKHER</sequence>
<dbReference type="Pfam" id="PF14044">
    <property type="entry name" value="NETI"/>
    <property type="match status" value="1"/>
</dbReference>
<dbReference type="RefSeq" id="WP_390200427.1">
    <property type="nucleotide sequence ID" value="NZ_JBHSDV010000005.1"/>
</dbReference>
<dbReference type="Proteomes" id="UP001595880">
    <property type="component" value="Unassembled WGS sequence"/>
</dbReference>
<evidence type="ECO:0000313" key="2">
    <source>
        <dbReference type="Proteomes" id="UP001595880"/>
    </source>
</evidence>
<dbReference type="EMBL" id="JBHSDV010000005">
    <property type="protein sequence ID" value="MFC4388998.1"/>
    <property type="molecule type" value="Genomic_DNA"/>
</dbReference>